<dbReference type="AlphaFoldDB" id="A0A318RGQ0"/>
<organism evidence="1 2">
    <name type="scientific">Williamsia limnetica</name>
    <dbReference type="NCBI Taxonomy" id="882452"/>
    <lineage>
        <taxon>Bacteria</taxon>
        <taxon>Bacillati</taxon>
        <taxon>Actinomycetota</taxon>
        <taxon>Actinomycetes</taxon>
        <taxon>Mycobacteriales</taxon>
        <taxon>Nocardiaceae</taxon>
        <taxon>Williamsia</taxon>
    </lineage>
</organism>
<gene>
    <name evidence="1" type="ORF">DFR67_116114</name>
</gene>
<evidence type="ECO:0008006" key="3">
    <source>
        <dbReference type="Google" id="ProtNLM"/>
    </source>
</evidence>
<keyword evidence="2" id="KW-1185">Reference proteome</keyword>
<name>A0A318RGQ0_WILLI</name>
<dbReference type="Gene3D" id="1.10.10.10">
    <property type="entry name" value="Winged helix-like DNA-binding domain superfamily/Winged helix DNA-binding domain"/>
    <property type="match status" value="1"/>
</dbReference>
<accession>A0A318RGQ0</accession>
<proteinExistence type="predicted"/>
<dbReference type="EMBL" id="QJSP01000016">
    <property type="protein sequence ID" value="PYE13560.1"/>
    <property type="molecule type" value="Genomic_DNA"/>
</dbReference>
<evidence type="ECO:0000313" key="1">
    <source>
        <dbReference type="EMBL" id="PYE13560.1"/>
    </source>
</evidence>
<dbReference type="RefSeq" id="WP_110471934.1">
    <property type="nucleotide sequence ID" value="NZ_QJSP01000016.1"/>
</dbReference>
<dbReference type="OrthoDB" id="4580518at2"/>
<evidence type="ECO:0000313" key="2">
    <source>
        <dbReference type="Proteomes" id="UP000247591"/>
    </source>
</evidence>
<sequence length="66" mass="7321">MRLTEYFDTISIQTVGGRHTIAVAAGMLMERNQFERVDALDTLRVMAEQGGFDLVDAASVVINTKF</sequence>
<dbReference type="InterPro" id="IPR036388">
    <property type="entry name" value="WH-like_DNA-bd_sf"/>
</dbReference>
<comment type="caution">
    <text evidence="1">The sequence shown here is derived from an EMBL/GenBank/DDBJ whole genome shotgun (WGS) entry which is preliminary data.</text>
</comment>
<reference evidence="1 2" key="1">
    <citation type="submission" date="2018-06" db="EMBL/GenBank/DDBJ databases">
        <title>Genomic Encyclopedia of Type Strains, Phase IV (KMG-IV): sequencing the most valuable type-strain genomes for metagenomic binning, comparative biology and taxonomic classification.</title>
        <authorList>
            <person name="Goeker M."/>
        </authorList>
    </citation>
    <scope>NUCLEOTIDE SEQUENCE [LARGE SCALE GENOMIC DNA]</scope>
    <source>
        <strain evidence="1 2">DSM 45521</strain>
    </source>
</reference>
<protein>
    <recommendedName>
        <fullName evidence="3">ANTAR domain-containing protein</fullName>
    </recommendedName>
</protein>
<dbReference type="Proteomes" id="UP000247591">
    <property type="component" value="Unassembled WGS sequence"/>
</dbReference>